<keyword evidence="2" id="KW-1185">Reference proteome</keyword>
<gene>
    <name evidence="1" type="ORF">F4821DRAFT_259426</name>
</gene>
<dbReference type="Proteomes" id="UP001497680">
    <property type="component" value="Unassembled WGS sequence"/>
</dbReference>
<dbReference type="EMBL" id="MU394311">
    <property type="protein sequence ID" value="KAI6086920.1"/>
    <property type="molecule type" value="Genomic_DNA"/>
</dbReference>
<accession>A0ACC0D3K2</accession>
<organism evidence="1 2">
    <name type="scientific">Hypoxylon rubiginosum</name>
    <dbReference type="NCBI Taxonomy" id="110542"/>
    <lineage>
        <taxon>Eukaryota</taxon>
        <taxon>Fungi</taxon>
        <taxon>Dikarya</taxon>
        <taxon>Ascomycota</taxon>
        <taxon>Pezizomycotina</taxon>
        <taxon>Sordariomycetes</taxon>
        <taxon>Xylariomycetidae</taxon>
        <taxon>Xylariales</taxon>
        <taxon>Hypoxylaceae</taxon>
        <taxon>Hypoxylon</taxon>
    </lineage>
</organism>
<protein>
    <submittedName>
        <fullName evidence="1">Uncharacterized protein</fullName>
    </submittedName>
</protein>
<evidence type="ECO:0000313" key="1">
    <source>
        <dbReference type="EMBL" id="KAI6086920.1"/>
    </source>
</evidence>
<comment type="caution">
    <text evidence="1">The sequence shown here is derived from an EMBL/GenBank/DDBJ whole genome shotgun (WGS) entry which is preliminary data.</text>
</comment>
<reference evidence="1 2" key="1">
    <citation type="journal article" date="2022" name="New Phytol.">
        <title>Ecological generalism drives hyperdiversity of secondary metabolite gene clusters in xylarialean endophytes.</title>
        <authorList>
            <person name="Franco M.E.E."/>
            <person name="Wisecaver J.H."/>
            <person name="Arnold A.E."/>
            <person name="Ju Y.M."/>
            <person name="Slot J.C."/>
            <person name="Ahrendt S."/>
            <person name="Moore L.P."/>
            <person name="Eastman K.E."/>
            <person name="Scott K."/>
            <person name="Konkel Z."/>
            <person name="Mondo S.J."/>
            <person name="Kuo A."/>
            <person name="Hayes R.D."/>
            <person name="Haridas S."/>
            <person name="Andreopoulos B."/>
            <person name="Riley R."/>
            <person name="LaButti K."/>
            <person name="Pangilinan J."/>
            <person name="Lipzen A."/>
            <person name="Amirebrahimi M."/>
            <person name="Yan J."/>
            <person name="Adam C."/>
            <person name="Keymanesh K."/>
            <person name="Ng V."/>
            <person name="Louie K."/>
            <person name="Northen T."/>
            <person name="Drula E."/>
            <person name="Henrissat B."/>
            <person name="Hsieh H.M."/>
            <person name="Youens-Clark K."/>
            <person name="Lutzoni F."/>
            <person name="Miadlikowska J."/>
            <person name="Eastwood D.C."/>
            <person name="Hamelin R.C."/>
            <person name="Grigoriev I.V."/>
            <person name="U'Ren J.M."/>
        </authorList>
    </citation>
    <scope>NUCLEOTIDE SEQUENCE [LARGE SCALE GENOMIC DNA]</scope>
    <source>
        <strain evidence="1 2">ER1909</strain>
    </source>
</reference>
<name>A0ACC0D3K2_9PEZI</name>
<sequence>MQKVRKSAHCIQLITPQERFISQLSNDDSSVDGESSGDEIAPNDRVDNANRKKEPPTAREIRARRRARGERRKEIDDMMKNMPPRRDLLVLEYMPNGDLFALIQRLAKHRREHGALLGGIIPNRVLWSFWLCLIRACIAMEYPPRKFQQGESDLVETIPENVNRRQNLVHFDIDPSNVFIGDLELSKEGEESRKETHEKDETTRRHLGRDISIGLVRPIRLTASDRRPCGHEFVPKLKLADFGVADKIKLMKRK</sequence>
<evidence type="ECO:0000313" key="2">
    <source>
        <dbReference type="Proteomes" id="UP001497680"/>
    </source>
</evidence>
<proteinExistence type="predicted"/>